<dbReference type="Proteomes" id="UP000264820">
    <property type="component" value="Unplaced"/>
</dbReference>
<evidence type="ECO:0000256" key="1">
    <source>
        <dbReference type="ARBA" id="ARBA00004123"/>
    </source>
</evidence>
<evidence type="ECO:0000313" key="6">
    <source>
        <dbReference type="Ensembl" id="ENSHCOP00000008472.1"/>
    </source>
</evidence>
<dbReference type="PANTHER" id="PTHR16770">
    <property type="entry name" value="PROTEIN RIPPLY-LIKE"/>
    <property type="match status" value="1"/>
</dbReference>
<evidence type="ECO:0000256" key="5">
    <source>
        <dbReference type="SAM" id="MobiDB-lite"/>
    </source>
</evidence>
<dbReference type="InterPro" id="IPR028127">
    <property type="entry name" value="Ripply_fam"/>
</dbReference>
<dbReference type="GeneTree" id="ENSGT00980000202662"/>
<dbReference type="GO" id="GO:0009880">
    <property type="term" value="P:embryonic pattern specification"/>
    <property type="evidence" value="ECO:0007669"/>
    <property type="project" value="TreeGrafter"/>
</dbReference>
<dbReference type="GO" id="GO:0005634">
    <property type="term" value="C:nucleus"/>
    <property type="evidence" value="ECO:0007669"/>
    <property type="project" value="UniProtKB-SubCell"/>
</dbReference>
<evidence type="ECO:0000256" key="3">
    <source>
        <dbReference type="ARBA" id="ARBA00022473"/>
    </source>
</evidence>
<evidence type="ECO:0000256" key="2">
    <source>
        <dbReference type="ARBA" id="ARBA00006944"/>
    </source>
</evidence>
<evidence type="ECO:0000256" key="4">
    <source>
        <dbReference type="ARBA" id="ARBA00023242"/>
    </source>
</evidence>
<accession>A0A3Q2XVV8</accession>
<keyword evidence="4" id="KW-0539">Nucleus</keyword>
<keyword evidence="3" id="KW-0217">Developmental protein</keyword>
<dbReference type="AlphaFoldDB" id="A0A3Q2XVV8"/>
<comment type="subcellular location">
    <subcellularLocation>
        <location evidence="1">Nucleus</location>
    </subcellularLocation>
</comment>
<organism evidence="6 7">
    <name type="scientific">Hippocampus comes</name>
    <name type="common">Tiger tail seahorse</name>
    <dbReference type="NCBI Taxonomy" id="109280"/>
    <lineage>
        <taxon>Eukaryota</taxon>
        <taxon>Metazoa</taxon>
        <taxon>Chordata</taxon>
        <taxon>Craniata</taxon>
        <taxon>Vertebrata</taxon>
        <taxon>Euteleostomi</taxon>
        <taxon>Actinopterygii</taxon>
        <taxon>Neopterygii</taxon>
        <taxon>Teleostei</taxon>
        <taxon>Neoteleostei</taxon>
        <taxon>Acanthomorphata</taxon>
        <taxon>Syngnathiaria</taxon>
        <taxon>Syngnathiformes</taxon>
        <taxon>Syngnathoidei</taxon>
        <taxon>Syngnathidae</taxon>
        <taxon>Hippocampus</taxon>
    </lineage>
</organism>
<reference evidence="6" key="1">
    <citation type="submission" date="2025-08" db="UniProtKB">
        <authorList>
            <consortium name="Ensembl"/>
        </authorList>
    </citation>
    <scope>IDENTIFICATION</scope>
</reference>
<name>A0A3Q2XVV8_HIPCM</name>
<sequence>MCDFTPPLSGAWKHLATRQKSNLAQPLLNSRVRRVTTHSCDLFEGAKDSTRLGSYRQRHFRSPLAIMNARGGFNVSDANQPSDMWRPWIRNDSTASLLVVNFDLTALYWPKTKCFDYLYREAEMLLRNYPVQATICPCEDSSSTEEDTEEDDDDDGGDDEDDDDSDDEEEEVTEMAKDLQ</sequence>
<reference evidence="6" key="2">
    <citation type="submission" date="2025-09" db="UniProtKB">
        <authorList>
            <consortium name="Ensembl"/>
        </authorList>
    </citation>
    <scope>IDENTIFICATION</scope>
</reference>
<dbReference type="STRING" id="109280.ENSHCOP00000008472"/>
<dbReference type="Ensembl" id="ENSHCOT00000000241.1">
    <property type="protein sequence ID" value="ENSHCOP00000008472.1"/>
    <property type="gene ID" value="ENSHCOG00000010729.1"/>
</dbReference>
<evidence type="ECO:0000313" key="7">
    <source>
        <dbReference type="Proteomes" id="UP000264820"/>
    </source>
</evidence>
<dbReference type="GO" id="GO:0000122">
    <property type="term" value="P:negative regulation of transcription by RNA polymerase II"/>
    <property type="evidence" value="ECO:0007669"/>
    <property type="project" value="TreeGrafter"/>
</dbReference>
<protein>
    <submittedName>
        <fullName evidence="6">Protein ripply1-like</fullName>
    </submittedName>
</protein>
<feature type="region of interest" description="Disordered" evidence="5">
    <location>
        <begin position="137"/>
        <end position="180"/>
    </location>
</feature>
<dbReference type="PANTHER" id="PTHR16770:SF3">
    <property type="entry name" value="PROTEIN RIPPLY2"/>
    <property type="match status" value="1"/>
</dbReference>
<comment type="similarity">
    <text evidence="2">Belongs to the ripply family.</text>
</comment>
<dbReference type="Pfam" id="PF14998">
    <property type="entry name" value="Ripply"/>
    <property type="match status" value="1"/>
</dbReference>
<proteinExistence type="inferred from homology"/>
<feature type="compositionally biased region" description="Acidic residues" evidence="5">
    <location>
        <begin position="142"/>
        <end position="173"/>
    </location>
</feature>
<keyword evidence="7" id="KW-1185">Reference proteome</keyword>